<dbReference type="EMBL" id="JAODYY010000001">
    <property type="protein sequence ID" value="MDH0122578.1"/>
    <property type="molecule type" value="Genomic_DNA"/>
</dbReference>
<comment type="caution">
    <text evidence="1">The sequence shown here is derived from an EMBL/GenBank/DDBJ whole genome shotgun (WGS) entry which is preliminary data.</text>
</comment>
<reference evidence="1" key="1">
    <citation type="submission" date="2022-09" db="EMBL/GenBank/DDBJ databases">
        <title>Intensive care unit water sources are persistently colonized with multi-drug resistant bacteria and are the site of extensive horizontal gene transfer of antibiotic resistance genes.</title>
        <authorList>
            <person name="Diorio-Toth L."/>
        </authorList>
    </citation>
    <scope>NUCLEOTIDE SEQUENCE</scope>
    <source>
        <strain evidence="1">GD04153</strain>
    </source>
</reference>
<evidence type="ECO:0000313" key="2">
    <source>
        <dbReference type="Proteomes" id="UP001158087"/>
    </source>
</evidence>
<dbReference type="Proteomes" id="UP001158087">
    <property type="component" value="Unassembled WGS sequence"/>
</dbReference>
<proteinExistence type="predicted"/>
<accession>A0AA42GYU6</accession>
<protein>
    <submittedName>
        <fullName evidence="1">Uncharacterized protein</fullName>
    </submittedName>
</protein>
<organism evidence="1 2">
    <name type="scientific">Brucella intermedia GD04153</name>
    <dbReference type="NCBI Taxonomy" id="2975438"/>
    <lineage>
        <taxon>Bacteria</taxon>
        <taxon>Pseudomonadati</taxon>
        <taxon>Pseudomonadota</taxon>
        <taxon>Alphaproteobacteria</taxon>
        <taxon>Hyphomicrobiales</taxon>
        <taxon>Brucellaceae</taxon>
        <taxon>Brucella/Ochrobactrum group</taxon>
        <taxon>Brucella</taxon>
    </lineage>
</organism>
<name>A0AA42GYU6_9HYPH</name>
<dbReference type="AlphaFoldDB" id="A0AA42GYU6"/>
<gene>
    <name evidence="1" type="ORF">N7376_01055</name>
</gene>
<evidence type="ECO:0000313" key="1">
    <source>
        <dbReference type="EMBL" id="MDH0122578.1"/>
    </source>
</evidence>
<sequence>MKILTCTGVCSVDFKRALQFIGGQRCTALFCRCCLRASLSAQMRIFLANCRKLVMTGIAAIFSCAVDNDFEQPGPVVDDFGQFLQTDLRTGFLQQRVGVGGRSVLAFERHAVCPADKQFGLCKTALGKSFLNSALQFFRSNHLLSSFIPVKVRSHC</sequence>